<name>A0A484KA71_9ASTE</name>
<dbReference type="InterPro" id="IPR011992">
    <property type="entry name" value="EF-hand-dom_pair"/>
</dbReference>
<evidence type="ECO:0000313" key="4">
    <source>
        <dbReference type="Proteomes" id="UP000595140"/>
    </source>
</evidence>
<dbReference type="Pfam" id="PF13202">
    <property type="entry name" value="EF-hand_5"/>
    <property type="match status" value="1"/>
</dbReference>
<proteinExistence type="predicted"/>
<organism evidence="3 4">
    <name type="scientific">Cuscuta campestris</name>
    <dbReference type="NCBI Taxonomy" id="132261"/>
    <lineage>
        <taxon>Eukaryota</taxon>
        <taxon>Viridiplantae</taxon>
        <taxon>Streptophyta</taxon>
        <taxon>Embryophyta</taxon>
        <taxon>Tracheophyta</taxon>
        <taxon>Spermatophyta</taxon>
        <taxon>Magnoliopsida</taxon>
        <taxon>eudicotyledons</taxon>
        <taxon>Gunneridae</taxon>
        <taxon>Pentapetalae</taxon>
        <taxon>asterids</taxon>
        <taxon>lamiids</taxon>
        <taxon>Solanales</taxon>
        <taxon>Convolvulaceae</taxon>
        <taxon>Cuscuteae</taxon>
        <taxon>Cuscuta</taxon>
        <taxon>Cuscuta subgen. Grammica</taxon>
        <taxon>Cuscuta sect. Cleistogrammica</taxon>
    </lineage>
</organism>
<dbReference type="OrthoDB" id="26525at2759"/>
<dbReference type="PROSITE" id="PS50222">
    <property type="entry name" value="EF_HAND_2"/>
    <property type="match status" value="2"/>
</dbReference>
<dbReference type="Proteomes" id="UP000595140">
    <property type="component" value="Unassembled WGS sequence"/>
</dbReference>
<dbReference type="InterPro" id="IPR002048">
    <property type="entry name" value="EF_hand_dom"/>
</dbReference>
<reference evidence="3 4" key="1">
    <citation type="submission" date="2018-04" db="EMBL/GenBank/DDBJ databases">
        <authorList>
            <person name="Vogel A."/>
        </authorList>
    </citation>
    <scope>NUCLEOTIDE SEQUENCE [LARGE SCALE GENOMIC DNA]</scope>
</reference>
<evidence type="ECO:0000313" key="3">
    <source>
        <dbReference type="EMBL" id="VFQ62350.1"/>
    </source>
</evidence>
<dbReference type="EMBL" id="OOIL02000230">
    <property type="protein sequence ID" value="VFQ62350.1"/>
    <property type="molecule type" value="Genomic_DNA"/>
</dbReference>
<protein>
    <recommendedName>
        <fullName evidence="2">EF-hand domain-containing protein</fullName>
    </recommendedName>
</protein>
<dbReference type="GO" id="GO:0005509">
    <property type="term" value="F:calcium ion binding"/>
    <property type="evidence" value="ECO:0007669"/>
    <property type="project" value="InterPro"/>
</dbReference>
<keyword evidence="1" id="KW-0106">Calcium</keyword>
<sequence>MAIKSYARSAPCNGKMDMTLEEFKKWVKSFDEDEDGKISRSELQEAIQAAGVRFSWLRGRQGMKAADQNGDGFIDADELAKLADFAQNHLNVRIVTY</sequence>
<dbReference type="AlphaFoldDB" id="A0A484KA71"/>
<evidence type="ECO:0000259" key="2">
    <source>
        <dbReference type="PROSITE" id="PS50222"/>
    </source>
</evidence>
<gene>
    <name evidence="3" type="ORF">CCAM_LOCUS4126</name>
</gene>
<dbReference type="Pfam" id="PF13405">
    <property type="entry name" value="EF-hand_6"/>
    <property type="match status" value="1"/>
</dbReference>
<dbReference type="CDD" id="cd00051">
    <property type="entry name" value="EFh"/>
    <property type="match status" value="1"/>
</dbReference>
<dbReference type="SUPFAM" id="SSF47473">
    <property type="entry name" value="EF-hand"/>
    <property type="match status" value="1"/>
</dbReference>
<dbReference type="Gene3D" id="1.10.238.10">
    <property type="entry name" value="EF-hand"/>
    <property type="match status" value="1"/>
</dbReference>
<keyword evidence="4" id="KW-1185">Reference proteome</keyword>
<feature type="domain" description="EF-hand" evidence="2">
    <location>
        <begin position="60"/>
        <end position="89"/>
    </location>
</feature>
<dbReference type="InterPro" id="IPR018247">
    <property type="entry name" value="EF_Hand_1_Ca_BS"/>
</dbReference>
<feature type="domain" description="EF-hand" evidence="2">
    <location>
        <begin position="18"/>
        <end position="53"/>
    </location>
</feature>
<dbReference type="PROSITE" id="PS00018">
    <property type="entry name" value="EF_HAND_1"/>
    <property type="match status" value="2"/>
</dbReference>
<evidence type="ECO:0000256" key="1">
    <source>
        <dbReference type="ARBA" id="ARBA00022837"/>
    </source>
</evidence>
<dbReference type="SMART" id="SM00054">
    <property type="entry name" value="EFh"/>
    <property type="match status" value="2"/>
</dbReference>
<accession>A0A484KA71</accession>